<dbReference type="STRING" id="1120996.SAMN02746066_04453"/>
<dbReference type="CDD" id="cd19092">
    <property type="entry name" value="AKR_BsYcsN_EcYdhF-like"/>
    <property type="match status" value="1"/>
</dbReference>
<evidence type="ECO:0000313" key="2">
    <source>
        <dbReference type="EMBL" id="SHN02527.1"/>
    </source>
</evidence>
<keyword evidence="3" id="KW-1185">Reference proteome</keyword>
<evidence type="ECO:0000259" key="1">
    <source>
        <dbReference type="Pfam" id="PF00248"/>
    </source>
</evidence>
<dbReference type="InterPro" id="IPR020471">
    <property type="entry name" value="AKR"/>
</dbReference>
<proteinExistence type="predicted"/>
<name>A0A1M7NFQ0_9FIRM</name>
<dbReference type="OrthoDB" id="9773828at2"/>
<evidence type="ECO:0000313" key="3">
    <source>
        <dbReference type="Proteomes" id="UP000184038"/>
    </source>
</evidence>
<protein>
    <submittedName>
        <fullName evidence="2">Predicted oxidoreductase</fullName>
    </submittedName>
</protein>
<sequence length="305" mass="34420">MKTISIGNGKIQVPEIGLGCMRINGLKGKEEVRSLIDTAMAEGINFFDHADIYAGGDAEAIFGECVPSNLREEMILQTKCSIRPGCCYDFSKKYIIESVEGSLKRLRTEYIDILLLHRPDTLMEEEEVAEAFEVLERSGKVRYFGVSNQNSMQLELMNKYCNHKILINQLQFSIAHCGIIDSGLNVNIHSDAAVNRDGSVLEYCRLKDITIQAWSPFQYGMFEGTFIGSDKYAELNKSLDRLAKKYDATANTIAIAWILRHPARIQTIVGSTNENRIKDICKASDIHLTREEWYELYLAAGKMLP</sequence>
<dbReference type="Gene3D" id="3.20.20.100">
    <property type="entry name" value="NADP-dependent oxidoreductase domain"/>
    <property type="match status" value="1"/>
</dbReference>
<dbReference type="Pfam" id="PF00248">
    <property type="entry name" value="Aldo_ket_red"/>
    <property type="match status" value="1"/>
</dbReference>
<gene>
    <name evidence="2" type="ORF">SAMN02746066_04453</name>
</gene>
<dbReference type="PRINTS" id="PR00069">
    <property type="entry name" value="ALDKETRDTASE"/>
</dbReference>
<dbReference type="Proteomes" id="UP000184038">
    <property type="component" value="Unassembled WGS sequence"/>
</dbReference>
<reference evidence="2 3" key="1">
    <citation type="submission" date="2016-11" db="EMBL/GenBank/DDBJ databases">
        <authorList>
            <person name="Jaros S."/>
            <person name="Januszkiewicz K."/>
            <person name="Wedrychowicz H."/>
        </authorList>
    </citation>
    <scope>NUCLEOTIDE SEQUENCE [LARGE SCALE GENOMIC DNA]</scope>
    <source>
        <strain evidence="2 3">DSM 15930</strain>
    </source>
</reference>
<dbReference type="PANTHER" id="PTHR43364">
    <property type="entry name" value="NADH-SPECIFIC METHYLGLYOXAL REDUCTASE-RELATED"/>
    <property type="match status" value="1"/>
</dbReference>
<organism evidence="2 3">
    <name type="scientific">Anaerosporobacter mobilis DSM 15930</name>
    <dbReference type="NCBI Taxonomy" id="1120996"/>
    <lineage>
        <taxon>Bacteria</taxon>
        <taxon>Bacillati</taxon>
        <taxon>Bacillota</taxon>
        <taxon>Clostridia</taxon>
        <taxon>Lachnospirales</taxon>
        <taxon>Lachnospiraceae</taxon>
        <taxon>Anaerosporobacter</taxon>
    </lineage>
</organism>
<dbReference type="GO" id="GO:0005829">
    <property type="term" value="C:cytosol"/>
    <property type="evidence" value="ECO:0007669"/>
    <property type="project" value="TreeGrafter"/>
</dbReference>
<dbReference type="EMBL" id="FRCP01000028">
    <property type="protein sequence ID" value="SHN02527.1"/>
    <property type="molecule type" value="Genomic_DNA"/>
</dbReference>
<dbReference type="PANTHER" id="PTHR43364:SF1">
    <property type="entry name" value="OXIDOREDUCTASE YDHF"/>
    <property type="match status" value="1"/>
</dbReference>
<dbReference type="RefSeq" id="WP_073291576.1">
    <property type="nucleotide sequence ID" value="NZ_FRCP01000028.1"/>
</dbReference>
<dbReference type="InterPro" id="IPR023210">
    <property type="entry name" value="NADP_OxRdtase_dom"/>
</dbReference>
<dbReference type="InterPro" id="IPR036812">
    <property type="entry name" value="NAD(P)_OxRdtase_dom_sf"/>
</dbReference>
<dbReference type="GO" id="GO:0016491">
    <property type="term" value="F:oxidoreductase activity"/>
    <property type="evidence" value="ECO:0007669"/>
    <property type="project" value="InterPro"/>
</dbReference>
<feature type="domain" description="NADP-dependent oxidoreductase" evidence="1">
    <location>
        <begin position="15"/>
        <end position="295"/>
    </location>
</feature>
<dbReference type="InterPro" id="IPR050523">
    <property type="entry name" value="AKR_Detox_Biosynth"/>
</dbReference>
<dbReference type="AlphaFoldDB" id="A0A1M7NFQ0"/>
<dbReference type="SUPFAM" id="SSF51430">
    <property type="entry name" value="NAD(P)-linked oxidoreductase"/>
    <property type="match status" value="1"/>
</dbReference>
<accession>A0A1M7NFQ0</accession>